<protein>
    <submittedName>
        <fullName evidence="2">WSN domain-containing protein</fullName>
    </submittedName>
</protein>
<evidence type="ECO:0000259" key="1">
    <source>
        <dbReference type="Pfam" id="PF02206"/>
    </source>
</evidence>
<dbReference type="Proteomes" id="UP000005237">
    <property type="component" value="Unassembled WGS sequence"/>
</dbReference>
<proteinExistence type="predicted"/>
<evidence type="ECO:0000313" key="2">
    <source>
        <dbReference type="EnsemblMetazoa" id="CJA39680b.1"/>
    </source>
</evidence>
<evidence type="ECO:0000313" key="3">
    <source>
        <dbReference type="Proteomes" id="UP000005237"/>
    </source>
</evidence>
<keyword evidence="3" id="KW-1185">Reference proteome</keyword>
<reference evidence="3" key="1">
    <citation type="submission" date="2010-08" db="EMBL/GenBank/DDBJ databases">
        <authorList>
            <consortium name="Caenorhabditis japonica Sequencing Consortium"/>
            <person name="Wilson R.K."/>
        </authorList>
    </citation>
    <scope>NUCLEOTIDE SEQUENCE [LARGE SCALE GENOMIC DNA]</scope>
    <source>
        <strain evidence="3">DF5081</strain>
    </source>
</reference>
<sequence length="297" mass="33561">MGCLNRKKNSRQITRNRTATRHMLIHFIEKTTGAFVGKKTVINNFLDMESQRVVEDADKTIKSLARVMNAIALLNEVDKDPTVIKKVIAESLDVRNVNLLDFINQSSVLEVTSAIKSLNSISVQKNNNTAKEILMDLKKIIYNETTPITLLSQTLFSFDKGALFMDFATAPERSLTALKQFVNKLKHPSSEPRSFNDIIKSLWTTSARMQSDALSEFDDINIPSLNFDSMITSLGVLESTYDEKSLEVAAFKKSVGQLQDLQFAKLRKKRLLSKLLTSADFFFKSFFEKKLKSETNG</sequence>
<dbReference type="Pfam" id="PF02206">
    <property type="entry name" value="WSN"/>
    <property type="match status" value="1"/>
</dbReference>
<name>A0A8R1EQ76_CAEJA</name>
<dbReference type="EnsemblMetazoa" id="CJA39680b.1">
    <property type="protein sequence ID" value="CJA39680b.1"/>
    <property type="gene ID" value="WBGene00215527"/>
</dbReference>
<dbReference type="InterPro" id="IPR003125">
    <property type="entry name" value="WSN"/>
</dbReference>
<feature type="domain" description="Domain of unknown function WSN" evidence="1">
    <location>
        <begin position="60"/>
        <end position="116"/>
    </location>
</feature>
<accession>A0A8R1EQ76</accession>
<organism evidence="2 3">
    <name type="scientific">Caenorhabditis japonica</name>
    <dbReference type="NCBI Taxonomy" id="281687"/>
    <lineage>
        <taxon>Eukaryota</taxon>
        <taxon>Metazoa</taxon>
        <taxon>Ecdysozoa</taxon>
        <taxon>Nematoda</taxon>
        <taxon>Chromadorea</taxon>
        <taxon>Rhabditida</taxon>
        <taxon>Rhabditina</taxon>
        <taxon>Rhabditomorpha</taxon>
        <taxon>Rhabditoidea</taxon>
        <taxon>Rhabditidae</taxon>
        <taxon>Peloderinae</taxon>
        <taxon>Caenorhabditis</taxon>
    </lineage>
</organism>
<dbReference type="AlphaFoldDB" id="A0A8R1EQ76"/>
<reference evidence="2" key="2">
    <citation type="submission" date="2022-06" db="UniProtKB">
        <authorList>
            <consortium name="EnsemblMetazoa"/>
        </authorList>
    </citation>
    <scope>IDENTIFICATION</scope>
    <source>
        <strain evidence="2">DF5081</strain>
    </source>
</reference>